<keyword evidence="1" id="KW-0472">Membrane</keyword>
<dbReference type="EMBL" id="BK067792">
    <property type="protein sequence ID" value="DBA52264.1"/>
    <property type="molecule type" value="Genomic_DNA"/>
</dbReference>
<proteinExistence type="predicted"/>
<reference evidence="2" key="1">
    <citation type="journal article" date="2024" name="Environ. Microbiol. Rep.">
        <title>Hiding in plain sight: The discovery of complete genomes of 11 hypothetical spindle-shaped viruses that putatively infect mesophilic ammonia-oxidizing archaea.</title>
        <authorList>
            <person name="Ni Y."/>
            <person name="Xu T."/>
            <person name="Yan S."/>
            <person name="Chen L."/>
            <person name="Wang Y."/>
        </authorList>
    </citation>
    <scope>NUCLEOTIDE SEQUENCE</scope>
    <source>
        <strain evidence="2">NYM1</strain>
    </source>
</reference>
<evidence type="ECO:0000256" key="1">
    <source>
        <dbReference type="SAM" id="Phobius"/>
    </source>
</evidence>
<accession>A0AAT9JA70</accession>
<feature type="transmembrane region" description="Helical" evidence="1">
    <location>
        <begin position="42"/>
        <end position="62"/>
    </location>
</feature>
<keyword evidence="1" id="KW-1133">Transmembrane helix</keyword>
<evidence type="ECO:0000313" key="2">
    <source>
        <dbReference type="EMBL" id="DBA52264.1"/>
    </source>
</evidence>
<feature type="transmembrane region" description="Helical" evidence="1">
    <location>
        <begin position="12"/>
        <end position="30"/>
    </location>
</feature>
<organism evidence="2">
    <name type="scientific">Nitrosopumilaceae spindle-shaped virus</name>
    <dbReference type="NCBI Taxonomy" id="3065433"/>
    <lineage>
        <taxon>Viruses</taxon>
    </lineage>
</organism>
<keyword evidence="1" id="KW-0812">Transmembrane</keyword>
<reference evidence="2" key="2">
    <citation type="submission" date="2024-03" db="EMBL/GenBank/DDBJ databases">
        <authorList>
            <person name="Ni Y."/>
            <person name="Xu T."/>
            <person name="Yan S."/>
            <person name="Chen L."/>
            <person name="Wang Y."/>
        </authorList>
    </citation>
    <scope>NUCLEOTIDE SEQUENCE</scope>
    <source>
        <strain evidence="2">NYM1</strain>
    </source>
</reference>
<protein>
    <submittedName>
        <fullName evidence="2">ORF57</fullName>
    </submittedName>
</protein>
<sequence length="78" mass="8722">MKHNLPEIFAGWSFMFTGLLCMVMVVIVSSGKNTSFIYDDELFRVFVIGLIVCLSGFILISISKIITTLQSSKNVEVE</sequence>
<name>A0AAT9JA70_9VIRU</name>